<dbReference type="RefSeq" id="WP_054660148.1">
    <property type="nucleotide sequence ID" value="NZ_AZCX01000003.1"/>
</dbReference>
<feature type="transmembrane region" description="Helical" evidence="6">
    <location>
        <begin position="83"/>
        <end position="102"/>
    </location>
</feature>
<dbReference type="PANTHER" id="PTHR30569">
    <property type="entry name" value="CYTOSINE TRANSPORTER CODB"/>
    <property type="match status" value="1"/>
</dbReference>
<proteinExistence type="inferred from homology"/>
<comment type="similarity">
    <text evidence="2">Belongs to the purine-cytosine permease (2.A.39) family.</text>
</comment>
<feature type="transmembrane region" description="Helical" evidence="6">
    <location>
        <begin position="148"/>
        <end position="168"/>
    </location>
</feature>
<evidence type="ECO:0000256" key="4">
    <source>
        <dbReference type="ARBA" id="ARBA00022989"/>
    </source>
</evidence>
<feature type="transmembrane region" description="Helical" evidence="6">
    <location>
        <begin position="265"/>
        <end position="287"/>
    </location>
</feature>
<feature type="transmembrane region" description="Helical" evidence="6">
    <location>
        <begin position="299"/>
        <end position="320"/>
    </location>
</feature>
<gene>
    <name evidence="7" type="ORF">FC96_GL001478</name>
</gene>
<feature type="transmembrane region" description="Helical" evidence="6">
    <location>
        <begin position="122"/>
        <end position="141"/>
    </location>
</feature>
<name>A0A0R1HY64_9LACO</name>
<accession>A0A0R1HY64</accession>
<protein>
    <submittedName>
        <fullName evidence="7">Cytosine permease</fullName>
    </submittedName>
</protein>
<reference evidence="7 8" key="1">
    <citation type="journal article" date="2015" name="Genome Announc.">
        <title>Expanding the biotechnology potential of lactobacilli through comparative genomics of 213 strains and associated genera.</title>
        <authorList>
            <person name="Sun Z."/>
            <person name="Harris H.M."/>
            <person name="McCann A."/>
            <person name="Guo C."/>
            <person name="Argimon S."/>
            <person name="Zhang W."/>
            <person name="Yang X."/>
            <person name="Jeffery I.B."/>
            <person name="Cooney J.C."/>
            <person name="Kagawa T.F."/>
            <person name="Liu W."/>
            <person name="Song Y."/>
            <person name="Salvetti E."/>
            <person name="Wrobel A."/>
            <person name="Rasinkangas P."/>
            <person name="Parkhill J."/>
            <person name="Rea M.C."/>
            <person name="O'Sullivan O."/>
            <person name="Ritari J."/>
            <person name="Douillard F.P."/>
            <person name="Paul Ross R."/>
            <person name="Yang R."/>
            <person name="Briner A.E."/>
            <person name="Felis G.E."/>
            <person name="de Vos W.M."/>
            <person name="Barrangou R."/>
            <person name="Klaenhammer T.R."/>
            <person name="Caufield P.W."/>
            <person name="Cui Y."/>
            <person name="Zhang H."/>
            <person name="O'Toole P.W."/>
        </authorList>
    </citation>
    <scope>NUCLEOTIDE SEQUENCE [LARGE SCALE GENOMIC DNA]</scope>
    <source>
        <strain evidence="7 8">JCM 15530</strain>
    </source>
</reference>
<comment type="caution">
    <text evidence="7">The sequence shown here is derived from an EMBL/GenBank/DDBJ whole genome shotgun (WGS) entry which is preliminary data.</text>
</comment>
<dbReference type="PATRIC" id="fig|1302272.5.peg.1493"/>
<keyword evidence="8" id="KW-1185">Reference proteome</keyword>
<feature type="transmembrane region" description="Helical" evidence="6">
    <location>
        <begin position="219"/>
        <end position="245"/>
    </location>
</feature>
<dbReference type="AlphaFoldDB" id="A0A0R1HY64"/>
<sequence>MENNERNQKWWGLGFIWAGALVSIPSLLLGGSLVTGMGLSQTLWTALLGYALIVLIMIFQGMQSSDQGKPTVKVAEQVFGKVGSSKVISILLAIACLGWFGIQANVAGQAFSSLLGGFGISFPIWLSSLVWGIIMIFTAIYGVKLIRILAYIAVPYLVIVVLYGLYFAMDHGGLAAINHYHPATTMSFTNGLASTVGGFALGAVIAGDYSQFSVKRSDVVKAAIFGVIPAGVLMIGVGAVLTIVFKSSDINGVFAKVGSPLVGSLALVLATWKVNVINAYSGGIAIINVFNISPKYRKVTIWAIGLVGTMLAIGGILNYFTPIMNVLSATIPPVAGVMCASYWLINHGDKHLWHATEGVNWLGFFAWLVGAVVGCLPVILAFFPKGPQIPNNPLVGIVLSFVVYWVGEKVTVRQNDNAVKKN</sequence>
<dbReference type="GO" id="GO:0005886">
    <property type="term" value="C:plasma membrane"/>
    <property type="evidence" value="ECO:0007669"/>
    <property type="project" value="TreeGrafter"/>
</dbReference>
<evidence type="ECO:0000256" key="1">
    <source>
        <dbReference type="ARBA" id="ARBA00004141"/>
    </source>
</evidence>
<dbReference type="GO" id="GO:0015209">
    <property type="term" value="F:cytosine transmembrane transporter activity"/>
    <property type="evidence" value="ECO:0007669"/>
    <property type="project" value="InterPro"/>
</dbReference>
<feature type="transmembrane region" description="Helical" evidence="6">
    <location>
        <begin position="188"/>
        <end position="207"/>
    </location>
</feature>
<evidence type="ECO:0000256" key="5">
    <source>
        <dbReference type="ARBA" id="ARBA00023136"/>
    </source>
</evidence>
<feature type="transmembrane region" description="Helical" evidence="6">
    <location>
        <begin position="12"/>
        <end position="31"/>
    </location>
</feature>
<comment type="subcellular location">
    <subcellularLocation>
        <location evidence="1">Membrane</location>
        <topology evidence="1">Multi-pass membrane protein</topology>
    </subcellularLocation>
</comment>
<dbReference type="InterPro" id="IPR001248">
    <property type="entry name" value="Pur-cyt_permease"/>
</dbReference>
<dbReference type="EMBL" id="AZCX01000003">
    <property type="protein sequence ID" value="KRK48378.1"/>
    <property type="molecule type" value="Genomic_DNA"/>
</dbReference>
<dbReference type="STRING" id="1302272.FC96_GL001478"/>
<organism evidence="7 8">
    <name type="scientific">Secundilactobacillus kimchicus JCM 15530</name>
    <dbReference type="NCBI Taxonomy" id="1302272"/>
    <lineage>
        <taxon>Bacteria</taxon>
        <taxon>Bacillati</taxon>
        <taxon>Bacillota</taxon>
        <taxon>Bacilli</taxon>
        <taxon>Lactobacillales</taxon>
        <taxon>Lactobacillaceae</taxon>
        <taxon>Secundilactobacillus</taxon>
    </lineage>
</organism>
<evidence type="ECO:0000256" key="2">
    <source>
        <dbReference type="ARBA" id="ARBA00008974"/>
    </source>
</evidence>
<feature type="transmembrane region" description="Helical" evidence="6">
    <location>
        <begin position="326"/>
        <end position="346"/>
    </location>
</feature>
<evidence type="ECO:0000313" key="7">
    <source>
        <dbReference type="EMBL" id="KRK48378.1"/>
    </source>
</evidence>
<dbReference type="CDD" id="cd11484">
    <property type="entry name" value="SLC-NCS1sbd_CobB-like"/>
    <property type="match status" value="1"/>
</dbReference>
<dbReference type="PANTHER" id="PTHR30569:SF0">
    <property type="entry name" value="CYTOSINE PERMEASE"/>
    <property type="match status" value="1"/>
</dbReference>
<keyword evidence="5 6" id="KW-0472">Membrane</keyword>
<keyword evidence="3 6" id="KW-0812">Transmembrane</keyword>
<dbReference type="Pfam" id="PF02133">
    <property type="entry name" value="Transp_cyt_pur"/>
    <property type="match status" value="1"/>
</dbReference>
<evidence type="ECO:0000313" key="8">
    <source>
        <dbReference type="Proteomes" id="UP000050911"/>
    </source>
</evidence>
<dbReference type="InterPro" id="IPR030191">
    <property type="entry name" value="CodB"/>
</dbReference>
<evidence type="ECO:0000256" key="3">
    <source>
        <dbReference type="ARBA" id="ARBA00022692"/>
    </source>
</evidence>
<evidence type="ECO:0000256" key="6">
    <source>
        <dbReference type="SAM" id="Phobius"/>
    </source>
</evidence>
<feature type="transmembrane region" description="Helical" evidence="6">
    <location>
        <begin position="358"/>
        <end position="383"/>
    </location>
</feature>
<dbReference type="Proteomes" id="UP000050911">
    <property type="component" value="Unassembled WGS sequence"/>
</dbReference>
<feature type="transmembrane region" description="Helical" evidence="6">
    <location>
        <begin position="389"/>
        <end position="407"/>
    </location>
</feature>
<dbReference type="Gene3D" id="1.10.4160.10">
    <property type="entry name" value="Hydantoin permease"/>
    <property type="match status" value="1"/>
</dbReference>
<keyword evidence="4 6" id="KW-1133">Transmembrane helix</keyword>
<feature type="transmembrane region" description="Helical" evidence="6">
    <location>
        <begin position="43"/>
        <end position="62"/>
    </location>
</feature>
<dbReference type="OrthoDB" id="9780088at2"/>